<feature type="domain" description="Amino acid transporter transmembrane" evidence="14">
    <location>
        <begin position="33"/>
        <end position="459"/>
    </location>
</feature>
<keyword evidence="8" id="KW-0029">Amino-acid transport</keyword>
<dbReference type="InterPro" id="IPR013057">
    <property type="entry name" value="AA_transpt_TM"/>
</dbReference>
<comment type="similarity">
    <text evidence="3">Belongs to the amino acid/polyamine transporter 2 family. Amino acid/auxin permease (AAAP) (TC 2.A.18.1) subfamily.</text>
</comment>
<evidence type="ECO:0000256" key="8">
    <source>
        <dbReference type="ARBA" id="ARBA00022970"/>
    </source>
</evidence>
<dbReference type="PANTHER" id="PTHR48017">
    <property type="entry name" value="OS05G0424000 PROTEIN-RELATED"/>
    <property type="match status" value="1"/>
</dbReference>
<dbReference type="Proteomes" id="UP000087766">
    <property type="component" value="Chromosome 6"/>
</dbReference>
<evidence type="ECO:0000313" key="16">
    <source>
        <dbReference type="RefSeq" id="XP_014504555.1"/>
    </source>
</evidence>
<evidence type="ECO:0000256" key="1">
    <source>
        <dbReference type="ARBA" id="ARBA00004127"/>
    </source>
</evidence>
<gene>
    <name evidence="16" type="primary">LOC106764719</name>
</gene>
<keyword evidence="5" id="KW-1003">Cell membrane</keyword>
<feature type="transmembrane region" description="Helical" evidence="13">
    <location>
        <begin position="403"/>
        <end position="423"/>
    </location>
</feature>
<protein>
    <submittedName>
        <fullName evidence="16">Amino acid permease 3</fullName>
    </submittedName>
</protein>
<organism evidence="15 16">
    <name type="scientific">Vigna radiata var. radiata</name>
    <name type="common">Mung bean</name>
    <name type="synonym">Phaseolus aureus</name>
    <dbReference type="NCBI Taxonomy" id="3916"/>
    <lineage>
        <taxon>Eukaryota</taxon>
        <taxon>Viridiplantae</taxon>
        <taxon>Streptophyta</taxon>
        <taxon>Embryophyta</taxon>
        <taxon>Tracheophyta</taxon>
        <taxon>Spermatophyta</taxon>
        <taxon>Magnoliopsida</taxon>
        <taxon>eudicotyledons</taxon>
        <taxon>Gunneridae</taxon>
        <taxon>Pentapetalae</taxon>
        <taxon>rosids</taxon>
        <taxon>fabids</taxon>
        <taxon>Fabales</taxon>
        <taxon>Fabaceae</taxon>
        <taxon>Papilionoideae</taxon>
        <taxon>50 kb inversion clade</taxon>
        <taxon>NPAAA clade</taxon>
        <taxon>indigoferoid/millettioid clade</taxon>
        <taxon>Phaseoleae</taxon>
        <taxon>Vigna</taxon>
    </lineage>
</organism>
<feature type="transmembrane region" description="Helical" evidence="13">
    <location>
        <begin position="183"/>
        <end position="205"/>
    </location>
</feature>
<feature type="transmembrane region" description="Helical" evidence="13">
    <location>
        <begin position="313"/>
        <end position="331"/>
    </location>
</feature>
<dbReference type="GO" id="GO:0005886">
    <property type="term" value="C:plasma membrane"/>
    <property type="evidence" value="ECO:0007669"/>
    <property type="project" value="UniProtKB-SubCell"/>
</dbReference>
<evidence type="ECO:0000256" key="4">
    <source>
        <dbReference type="ARBA" id="ARBA00022448"/>
    </source>
</evidence>
<evidence type="ECO:0000256" key="6">
    <source>
        <dbReference type="ARBA" id="ARBA00022692"/>
    </source>
</evidence>
<accession>A0A1S3UEU4</accession>
<evidence type="ECO:0000256" key="11">
    <source>
        <dbReference type="ARBA" id="ARBA00023294"/>
    </source>
</evidence>
<keyword evidence="6 13" id="KW-0812">Transmembrane</keyword>
<sequence length="471" mass="52177">METNHQEAFEVSNYRTQVANSDSFDDDGRPKRTGDFLTASAHIISAVIGSGVISLAWAFAQLGWVAGLSLLILFSVVTYYASCFLAACYRTENQATGNRNYTYLHCVRSHLGRMNATLCGCVQYANLFGTAVGYTISASISMMAVRRSNGHRNSGGKNRCKIMISFAIFQILLSQISEFDKFSWLPIVPGVMSFTYSVIALYLGITKVIGNRTVRGSLTGVSIGVMSESQKFWRCFQALGNIASAYSYATILIEIQDKIKSPPEESKTMSKAISVSALVTSIFYLLCGSVGYAAFGDASPRNLLTGFGFYKSYWLVDIANVAILVHLVAAFQVDCQFMFLFIENLAAKQFPDSDFIKKEFEVPVPGCEPLKLNLFRLVSRTTFVICCTGIAILVPFSTDIVELIRTISYWPLTVYFPVEMYIVQTRIRKWSTKWICLQMLSATCFVLIMLAAVGSTAGLLHKVYNPLMPGY</sequence>
<keyword evidence="9 13" id="KW-1133">Transmembrane helix</keyword>
<evidence type="ECO:0000256" key="7">
    <source>
        <dbReference type="ARBA" id="ARBA00022847"/>
    </source>
</evidence>
<dbReference type="GO" id="GO:0015293">
    <property type="term" value="F:symporter activity"/>
    <property type="evidence" value="ECO:0007669"/>
    <property type="project" value="UniProtKB-KW"/>
</dbReference>
<dbReference type="GO" id="GO:0009734">
    <property type="term" value="P:auxin-activated signaling pathway"/>
    <property type="evidence" value="ECO:0007669"/>
    <property type="project" value="UniProtKB-KW"/>
</dbReference>
<feature type="transmembrane region" description="Helical" evidence="13">
    <location>
        <begin position="36"/>
        <end position="60"/>
    </location>
</feature>
<keyword evidence="11" id="KW-0927">Auxin signaling pathway</keyword>
<dbReference type="KEGG" id="vra:106764719"/>
<dbReference type="STRING" id="3916.A0A1S3UEU4"/>
<evidence type="ECO:0000256" key="10">
    <source>
        <dbReference type="ARBA" id="ARBA00023136"/>
    </source>
</evidence>
<dbReference type="GO" id="GO:0006865">
    <property type="term" value="P:amino acid transport"/>
    <property type="evidence" value="ECO:0007669"/>
    <property type="project" value="UniProtKB-KW"/>
</dbReference>
<reference evidence="15" key="1">
    <citation type="journal article" date="2014" name="Nat. Commun.">
        <title>Genome sequence of mungbean and insights into evolution within Vigna species.</title>
        <authorList>
            <person name="Kang Y.J."/>
            <person name="Kim S.K."/>
            <person name="Kim M.Y."/>
            <person name="Lestari P."/>
            <person name="Kim K.H."/>
            <person name="Ha B.K."/>
            <person name="Jun T.H."/>
            <person name="Hwang W.J."/>
            <person name="Lee T."/>
            <person name="Lee J."/>
            <person name="Shim S."/>
            <person name="Yoon M.Y."/>
            <person name="Jang Y.E."/>
            <person name="Han K.S."/>
            <person name="Taeprayoon P."/>
            <person name="Yoon N."/>
            <person name="Somta P."/>
            <person name="Tanya P."/>
            <person name="Kim K.S."/>
            <person name="Gwag J.G."/>
            <person name="Moon J.K."/>
            <person name="Lee Y.H."/>
            <person name="Park B.S."/>
            <person name="Bombarely A."/>
            <person name="Doyle J.J."/>
            <person name="Jackson S.A."/>
            <person name="Schafleitner R."/>
            <person name="Srinives P."/>
            <person name="Varshney R.K."/>
            <person name="Lee S.H."/>
        </authorList>
    </citation>
    <scope>NUCLEOTIDE SEQUENCE [LARGE SCALE GENOMIC DNA]</scope>
    <source>
        <strain evidence="15">cv. VC1973A</strain>
    </source>
</reference>
<evidence type="ECO:0000313" key="15">
    <source>
        <dbReference type="Proteomes" id="UP000087766"/>
    </source>
</evidence>
<feature type="transmembrane region" description="Helical" evidence="13">
    <location>
        <begin position="377"/>
        <end position="397"/>
    </location>
</feature>
<feature type="transmembrane region" description="Helical" evidence="13">
    <location>
        <begin position="66"/>
        <end position="89"/>
    </location>
</feature>
<dbReference type="Pfam" id="PF01490">
    <property type="entry name" value="Aa_trans"/>
    <property type="match status" value="1"/>
</dbReference>
<dbReference type="AlphaFoldDB" id="A0A1S3UEU4"/>
<dbReference type="OrthoDB" id="40134at2759"/>
<proteinExistence type="inferred from homology"/>
<reference evidence="16" key="2">
    <citation type="submission" date="2025-08" db="UniProtKB">
        <authorList>
            <consortium name="RefSeq"/>
        </authorList>
    </citation>
    <scope>IDENTIFICATION</scope>
    <source>
        <tissue evidence="16">Leaf</tissue>
    </source>
</reference>
<keyword evidence="10 13" id="KW-0472">Membrane</keyword>
<evidence type="ECO:0000256" key="3">
    <source>
        <dbReference type="ARBA" id="ARBA00005590"/>
    </source>
</evidence>
<evidence type="ECO:0000256" key="13">
    <source>
        <dbReference type="SAM" id="Phobius"/>
    </source>
</evidence>
<keyword evidence="7" id="KW-0769">Symport</keyword>
<dbReference type="RefSeq" id="XP_014504555.1">
    <property type="nucleotide sequence ID" value="XM_014649069.2"/>
</dbReference>
<name>A0A1S3UEU4_VIGRR</name>
<evidence type="ECO:0000256" key="12">
    <source>
        <dbReference type="ARBA" id="ARBA00045588"/>
    </source>
</evidence>
<evidence type="ECO:0000256" key="5">
    <source>
        <dbReference type="ARBA" id="ARBA00022475"/>
    </source>
</evidence>
<feature type="transmembrane region" description="Helical" evidence="13">
    <location>
        <begin position="272"/>
        <end position="293"/>
    </location>
</feature>
<comment type="function">
    <text evidence="12">Carrier protein involved in proton-driven auxin influx. Mediates the formation of auxin gradient from developing leaves (site of auxin biosynthesis) to tips by contributing to the loading of auxin in vascular tissues and facilitating acropetal (base to tip) auxin transport within inner tissues of the root apex, and basipetal (tip to base) auxin transport within outer tissues of the root apex. May be involved in lateral roots and nodules formation.</text>
</comment>
<keyword evidence="15" id="KW-1185">Reference proteome</keyword>
<feature type="transmembrane region" description="Helical" evidence="13">
    <location>
        <begin position="435"/>
        <end position="460"/>
    </location>
</feature>
<dbReference type="GO" id="GO:0012505">
    <property type="term" value="C:endomembrane system"/>
    <property type="evidence" value="ECO:0007669"/>
    <property type="project" value="UniProtKB-SubCell"/>
</dbReference>
<comment type="subcellular location">
    <subcellularLocation>
        <location evidence="2">Cell membrane</location>
    </subcellularLocation>
    <subcellularLocation>
        <location evidence="1">Endomembrane system</location>
        <topology evidence="1">Multi-pass membrane protein</topology>
    </subcellularLocation>
</comment>
<evidence type="ECO:0000259" key="14">
    <source>
        <dbReference type="Pfam" id="PF01490"/>
    </source>
</evidence>
<evidence type="ECO:0000256" key="9">
    <source>
        <dbReference type="ARBA" id="ARBA00022989"/>
    </source>
</evidence>
<evidence type="ECO:0000256" key="2">
    <source>
        <dbReference type="ARBA" id="ARBA00004236"/>
    </source>
</evidence>
<keyword evidence="4" id="KW-0813">Transport</keyword>
<dbReference type="GeneID" id="106764719"/>